<accession>A0ABY7NWE7</accession>
<protein>
    <recommendedName>
        <fullName evidence="4">Transposase IS701-like DDE domain-containing protein</fullName>
    </recommendedName>
</protein>
<keyword evidence="3" id="KW-1185">Reference proteome</keyword>
<organism evidence="2 3">
    <name type="scientific">Streptomyces camelliae</name>
    <dbReference type="NCBI Taxonomy" id="3004093"/>
    <lineage>
        <taxon>Bacteria</taxon>
        <taxon>Bacillati</taxon>
        <taxon>Actinomycetota</taxon>
        <taxon>Actinomycetes</taxon>
        <taxon>Kitasatosporales</taxon>
        <taxon>Streptomycetaceae</taxon>
        <taxon>Streptomyces</taxon>
    </lineage>
</organism>
<dbReference type="Proteomes" id="UP001212326">
    <property type="component" value="Chromosome"/>
</dbReference>
<feature type="region of interest" description="Disordered" evidence="1">
    <location>
        <begin position="28"/>
        <end position="49"/>
    </location>
</feature>
<reference evidence="2 3" key="1">
    <citation type="submission" date="2022-12" db="EMBL/GenBank/DDBJ databases">
        <authorList>
            <person name="Mo P."/>
        </authorList>
    </citation>
    <scope>NUCLEOTIDE SEQUENCE [LARGE SCALE GENOMIC DNA]</scope>
    <source>
        <strain evidence="2 3">HUAS 2-6</strain>
    </source>
</reference>
<evidence type="ECO:0008006" key="4">
    <source>
        <dbReference type="Google" id="ProtNLM"/>
    </source>
</evidence>
<name>A0ABY7NWE7_9ACTN</name>
<dbReference type="RefSeq" id="WP_270079385.1">
    <property type="nucleotide sequence ID" value="NZ_CP115300.1"/>
</dbReference>
<gene>
    <name evidence="2" type="ORF">O1G22_00245</name>
</gene>
<sequence length="134" mass="14916">MLWVGGRGREQLLGHRRLLVRDDVVRPASRDGDGGAQLLADHRADEDGGPLVLQRDAGYLPLPRLQGRRPGRSRCARVGRGLPVRVRCGGRRSPPPARLTAHARRRTLHIDRTWPWAGAFTIAWRRATELPACA</sequence>
<dbReference type="EMBL" id="CP115300">
    <property type="protein sequence ID" value="WBO61423.1"/>
    <property type="molecule type" value="Genomic_DNA"/>
</dbReference>
<evidence type="ECO:0000313" key="2">
    <source>
        <dbReference type="EMBL" id="WBO61423.1"/>
    </source>
</evidence>
<evidence type="ECO:0000256" key="1">
    <source>
        <dbReference type="SAM" id="MobiDB-lite"/>
    </source>
</evidence>
<proteinExistence type="predicted"/>
<evidence type="ECO:0000313" key="3">
    <source>
        <dbReference type="Proteomes" id="UP001212326"/>
    </source>
</evidence>